<feature type="domain" description="Endonuclease/exonuclease/phosphatase" evidence="2">
    <location>
        <begin position="92"/>
        <end position="233"/>
    </location>
</feature>
<name>A0AAW2TCG2_9LAMI</name>
<dbReference type="Pfam" id="PF03372">
    <property type="entry name" value="Exo_endo_phos"/>
    <property type="match status" value="1"/>
</dbReference>
<organism evidence="3">
    <name type="scientific">Sesamum latifolium</name>
    <dbReference type="NCBI Taxonomy" id="2727402"/>
    <lineage>
        <taxon>Eukaryota</taxon>
        <taxon>Viridiplantae</taxon>
        <taxon>Streptophyta</taxon>
        <taxon>Embryophyta</taxon>
        <taxon>Tracheophyta</taxon>
        <taxon>Spermatophyta</taxon>
        <taxon>Magnoliopsida</taxon>
        <taxon>eudicotyledons</taxon>
        <taxon>Gunneridae</taxon>
        <taxon>Pentapetalae</taxon>
        <taxon>asterids</taxon>
        <taxon>lamiids</taxon>
        <taxon>Lamiales</taxon>
        <taxon>Pedaliaceae</taxon>
        <taxon>Sesamum</taxon>
    </lineage>
</organism>
<dbReference type="InterPro" id="IPR005135">
    <property type="entry name" value="Endo/exonuclease/phosphatase"/>
</dbReference>
<accession>A0AAW2TCG2</accession>
<protein>
    <recommendedName>
        <fullName evidence="2">Endonuclease/exonuclease/phosphatase domain-containing protein</fullName>
    </recommendedName>
</protein>
<dbReference type="Gene3D" id="3.60.10.10">
    <property type="entry name" value="Endonuclease/exonuclease/phosphatase"/>
    <property type="match status" value="1"/>
</dbReference>
<evidence type="ECO:0000259" key="2">
    <source>
        <dbReference type="Pfam" id="PF03372"/>
    </source>
</evidence>
<dbReference type="GO" id="GO:0003824">
    <property type="term" value="F:catalytic activity"/>
    <property type="evidence" value="ECO:0007669"/>
    <property type="project" value="InterPro"/>
</dbReference>
<reference evidence="3" key="2">
    <citation type="journal article" date="2024" name="Plant">
        <title>Genomic evolution and insights into agronomic trait innovations of Sesamum species.</title>
        <authorList>
            <person name="Miao H."/>
            <person name="Wang L."/>
            <person name="Qu L."/>
            <person name="Liu H."/>
            <person name="Sun Y."/>
            <person name="Le M."/>
            <person name="Wang Q."/>
            <person name="Wei S."/>
            <person name="Zheng Y."/>
            <person name="Lin W."/>
            <person name="Duan Y."/>
            <person name="Cao H."/>
            <person name="Xiong S."/>
            <person name="Wang X."/>
            <person name="Wei L."/>
            <person name="Li C."/>
            <person name="Ma Q."/>
            <person name="Ju M."/>
            <person name="Zhao R."/>
            <person name="Li G."/>
            <person name="Mu C."/>
            <person name="Tian Q."/>
            <person name="Mei H."/>
            <person name="Zhang T."/>
            <person name="Gao T."/>
            <person name="Zhang H."/>
        </authorList>
    </citation>
    <scope>NUCLEOTIDE SEQUENCE</scope>
    <source>
        <strain evidence="3">KEN1</strain>
    </source>
</reference>
<evidence type="ECO:0000256" key="1">
    <source>
        <dbReference type="SAM" id="MobiDB-lite"/>
    </source>
</evidence>
<sequence length="269" mass="31001">MNPRPRSTSTSTKTDFKSIISQKRRLVDEPSDDEQVSQRPSKVIRISTPLLDVTNSEAVTAGSPAAHHESAYLELSRARGALDIQVLLQHYSNNHIDVSVQLDDSQEWWRFTGFYGEPDTSKRELSWNLLSRLHDQSSRAWLCAGDFNEILDQSEKYGGSLRPTWQIRNFRAALDKCALSDLGFTGPPFTWCNRHSEPTTLRERLDRACANMEWTRTFPDVSVRHEPMTCSDHTALIIRLTDTPVFTRKAARPWRFEALGYNRSYVRRW</sequence>
<dbReference type="AlphaFoldDB" id="A0AAW2TCG2"/>
<evidence type="ECO:0000313" key="3">
    <source>
        <dbReference type="EMBL" id="KAL0402426.1"/>
    </source>
</evidence>
<dbReference type="InterPro" id="IPR036691">
    <property type="entry name" value="Endo/exonu/phosph_ase_sf"/>
</dbReference>
<gene>
    <name evidence="3" type="ORF">Slati_4272500</name>
</gene>
<comment type="caution">
    <text evidence="3">The sequence shown here is derived from an EMBL/GenBank/DDBJ whole genome shotgun (WGS) entry which is preliminary data.</text>
</comment>
<proteinExistence type="predicted"/>
<dbReference type="PANTHER" id="PTHR33710:SF83">
    <property type="entry name" value="ENDONUCLEASE_EXONUCLEASE_PHOSPHATASE DOMAIN-CONTAINING PROTEIN"/>
    <property type="match status" value="1"/>
</dbReference>
<reference evidence="3" key="1">
    <citation type="submission" date="2020-06" db="EMBL/GenBank/DDBJ databases">
        <authorList>
            <person name="Li T."/>
            <person name="Hu X."/>
            <person name="Zhang T."/>
            <person name="Song X."/>
            <person name="Zhang H."/>
            <person name="Dai N."/>
            <person name="Sheng W."/>
            <person name="Hou X."/>
            <person name="Wei L."/>
        </authorList>
    </citation>
    <scope>NUCLEOTIDE SEQUENCE</scope>
    <source>
        <strain evidence="3">KEN1</strain>
        <tissue evidence="3">Leaf</tissue>
    </source>
</reference>
<feature type="compositionally biased region" description="Low complexity" evidence="1">
    <location>
        <begin position="7"/>
        <end position="21"/>
    </location>
</feature>
<dbReference type="SUPFAM" id="SSF56219">
    <property type="entry name" value="DNase I-like"/>
    <property type="match status" value="1"/>
</dbReference>
<dbReference type="PANTHER" id="PTHR33710">
    <property type="entry name" value="BNAC02G09200D PROTEIN"/>
    <property type="match status" value="1"/>
</dbReference>
<dbReference type="EMBL" id="JACGWN010000015">
    <property type="protein sequence ID" value="KAL0402426.1"/>
    <property type="molecule type" value="Genomic_DNA"/>
</dbReference>
<feature type="region of interest" description="Disordered" evidence="1">
    <location>
        <begin position="1"/>
        <end position="40"/>
    </location>
</feature>